<dbReference type="AlphaFoldDB" id="A0A803NHN5"/>
<keyword evidence="2" id="KW-1185">Reference proteome</keyword>
<dbReference type="EnsemblPlants" id="evm.model.01.1572">
    <property type="protein sequence ID" value="cds.evm.model.01.1572"/>
    <property type="gene ID" value="evm.TU.01.1572"/>
</dbReference>
<sequence length="195" mass="21338">MLPVGRKLMPLSTSRMMMEMCDIDAAASIFASLGLGLEDSDVRILAQDFTADEDRGFLRGITVSRNAHSISHLMFADDGILFCSADQASYHALQQVLSLYSKASGQTDICVQERDEQVYTLLVGSWRINIDAAINSIEKKLGVVVRDDCDNVKAGMVVLIVGLVPPEVAEAKVILAAIYWLQATKFPVTVIQPNF</sequence>
<evidence type="ECO:0000313" key="2">
    <source>
        <dbReference type="Proteomes" id="UP000596661"/>
    </source>
</evidence>
<dbReference type="Proteomes" id="UP000596661">
    <property type="component" value="Chromosome 1"/>
</dbReference>
<reference evidence="1" key="2">
    <citation type="submission" date="2021-03" db="UniProtKB">
        <authorList>
            <consortium name="EnsemblPlants"/>
        </authorList>
    </citation>
    <scope>IDENTIFICATION</scope>
</reference>
<dbReference type="Gramene" id="evm.model.01.1572">
    <property type="protein sequence ID" value="cds.evm.model.01.1572"/>
    <property type="gene ID" value="evm.TU.01.1572"/>
</dbReference>
<proteinExistence type="predicted"/>
<organism evidence="1 2">
    <name type="scientific">Cannabis sativa</name>
    <name type="common">Hemp</name>
    <name type="synonym">Marijuana</name>
    <dbReference type="NCBI Taxonomy" id="3483"/>
    <lineage>
        <taxon>Eukaryota</taxon>
        <taxon>Viridiplantae</taxon>
        <taxon>Streptophyta</taxon>
        <taxon>Embryophyta</taxon>
        <taxon>Tracheophyta</taxon>
        <taxon>Spermatophyta</taxon>
        <taxon>Magnoliopsida</taxon>
        <taxon>eudicotyledons</taxon>
        <taxon>Gunneridae</taxon>
        <taxon>Pentapetalae</taxon>
        <taxon>rosids</taxon>
        <taxon>fabids</taxon>
        <taxon>Rosales</taxon>
        <taxon>Cannabaceae</taxon>
        <taxon>Cannabis</taxon>
    </lineage>
</organism>
<protein>
    <submittedName>
        <fullName evidence="1">Uncharacterized protein</fullName>
    </submittedName>
</protein>
<evidence type="ECO:0000313" key="1">
    <source>
        <dbReference type="EnsemblPlants" id="cds.evm.model.01.1572"/>
    </source>
</evidence>
<accession>A0A803NHN5</accession>
<name>A0A803NHN5_CANSA</name>
<reference evidence="1" key="1">
    <citation type="submission" date="2018-11" db="EMBL/GenBank/DDBJ databases">
        <authorList>
            <person name="Grassa J C."/>
        </authorList>
    </citation>
    <scope>NUCLEOTIDE SEQUENCE [LARGE SCALE GENOMIC DNA]</scope>
</reference>
<dbReference type="EMBL" id="UZAU01000040">
    <property type="status" value="NOT_ANNOTATED_CDS"/>
    <property type="molecule type" value="Genomic_DNA"/>
</dbReference>